<protein>
    <submittedName>
        <fullName evidence="3">DNA primase</fullName>
    </submittedName>
</protein>
<sequence>MKNLVNVALAYQAKGMSVLPLLNKKPLIKFADRPALTADEIKELWKKYPTASIALKTDKFFVVDIDRHENGADGFNSFDQLPKDWFLETLSQTTKHGGKQLFYLKRDEMTLHQMIGWQPGIDIKAHPNNYVVVAPSDGYSWENKNPIVKAPLDLIRTINQLRATKGHPNRVSEDLNLTRERNSTTDVLETIASGLGDQGQRNKSLAALCGALFFRSVKPRLAYKLVNIANENSNDPLPQKELDRTFESILNREMQNGGG</sequence>
<dbReference type="Proteomes" id="UP000035027">
    <property type="component" value="Chromosome"/>
</dbReference>
<dbReference type="SUPFAM" id="SSF56747">
    <property type="entry name" value="Prim-pol domain"/>
    <property type="match status" value="1"/>
</dbReference>
<evidence type="ECO:0000313" key="4">
    <source>
        <dbReference type="Proteomes" id="UP000035027"/>
    </source>
</evidence>
<dbReference type="SMART" id="SM00943">
    <property type="entry name" value="Prim-Pol"/>
    <property type="match status" value="1"/>
</dbReference>
<proteinExistence type="predicted"/>
<dbReference type="InterPro" id="IPR015330">
    <property type="entry name" value="DNA_primase/pol_bifunc_N"/>
</dbReference>
<reference evidence="3 4" key="1">
    <citation type="submission" date="2015-05" db="EMBL/GenBank/DDBJ databases">
        <title>Complete genome sequence of Lactobacillus salivarius Ren, a probiotic strain with antitumor activity.</title>
        <authorList>
            <person name="Sun E."/>
            <person name="Zhao L."/>
            <person name="Liu S."/>
            <person name="Zhang M."/>
            <person name="Guo H."/>
            <person name="Ren F."/>
        </authorList>
    </citation>
    <scope>NUCLEOTIDE SEQUENCE [LARGE SCALE GENOMIC DNA]</scope>
    <source>
        <strain evidence="3 4">Ren</strain>
    </source>
</reference>
<name>A0A0F7PRA0_9LACO</name>
<dbReference type="AlphaFoldDB" id="A0A0F7PRA0"/>
<feature type="domain" description="DNA primase/polymerase bifunctional N-terminal" evidence="2">
    <location>
        <begin position="8"/>
        <end position="154"/>
    </location>
</feature>
<dbReference type="SMART" id="SM00942">
    <property type="entry name" value="PriCT_1"/>
    <property type="match status" value="1"/>
</dbReference>
<feature type="domain" description="Primase C-terminal 1" evidence="1">
    <location>
        <begin position="190"/>
        <end position="255"/>
    </location>
</feature>
<accession>A0A0F7PRA0</accession>
<dbReference type="CDD" id="cd04859">
    <property type="entry name" value="Prim_Pol"/>
    <property type="match status" value="1"/>
</dbReference>
<dbReference type="InterPro" id="IPR014820">
    <property type="entry name" value="PriCT_1"/>
</dbReference>
<evidence type="ECO:0000259" key="1">
    <source>
        <dbReference type="SMART" id="SM00942"/>
    </source>
</evidence>
<evidence type="ECO:0000259" key="2">
    <source>
        <dbReference type="SMART" id="SM00943"/>
    </source>
</evidence>
<organism evidence="3 4">
    <name type="scientific">Ligilactobacillus salivarius str. Ren</name>
    <dbReference type="NCBI Taxonomy" id="1194971"/>
    <lineage>
        <taxon>Bacteria</taxon>
        <taxon>Bacillati</taxon>
        <taxon>Bacillota</taxon>
        <taxon>Bacilli</taxon>
        <taxon>Lactobacillales</taxon>
        <taxon>Lactobacillaceae</taxon>
        <taxon>Ligilactobacillus</taxon>
    </lineage>
</organism>
<gene>
    <name evidence="3" type="ORF">LsR_00271</name>
</gene>
<dbReference type="RefSeq" id="WP_047035132.1">
    <property type="nucleotide sequence ID" value="NZ_CP011403.1"/>
</dbReference>
<dbReference type="PATRIC" id="fig|1194971.3.peg.272"/>
<evidence type="ECO:0000313" key="3">
    <source>
        <dbReference type="EMBL" id="AKI03822.1"/>
    </source>
</evidence>
<dbReference type="Pfam" id="PF08708">
    <property type="entry name" value="PriCT_1"/>
    <property type="match status" value="1"/>
</dbReference>
<dbReference type="Pfam" id="PF09250">
    <property type="entry name" value="Prim-Pol"/>
    <property type="match status" value="1"/>
</dbReference>
<dbReference type="EMBL" id="CP011403">
    <property type="protein sequence ID" value="AKI03822.1"/>
    <property type="molecule type" value="Genomic_DNA"/>
</dbReference>